<dbReference type="PRINTS" id="PR00952">
    <property type="entry name" value="TYPE3IMQPROT"/>
</dbReference>
<organism evidence="8 9">
    <name type="scientific">Photobacterium kishitanii</name>
    <dbReference type="NCBI Taxonomy" id="318456"/>
    <lineage>
        <taxon>Bacteria</taxon>
        <taxon>Pseudomonadati</taxon>
        <taxon>Pseudomonadota</taxon>
        <taxon>Gammaproteobacteria</taxon>
        <taxon>Vibrionales</taxon>
        <taxon>Vibrionaceae</taxon>
        <taxon>Photobacterium</taxon>
    </lineage>
</organism>
<dbReference type="AlphaFoldDB" id="A0AAX0YQ56"/>
<dbReference type="PANTHER" id="PTHR34040">
    <property type="entry name" value="FLAGELLAR BIOSYNTHETIC PROTEIN FLIQ"/>
    <property type="match status" value="1"/>
</dbReference>
<dbReference type="Proteomes" id="UP000240728">
    <property type="component" value="Unassembled WGS sequence"/>
</dbReference>
<feature type="transmembrane region" description="Helical" evidence="7">
    <location>
        <begin position="51"/>
        <end position="70"/>
    </location>
</feature>
<dbReference type="PIRSF" id="PIRSF004669">
    <property type="entry name" value="FliQ"/>
    <property type="match status" value="1"/>
</dbReference>
<proteinExistence type="inferred from homology"/>
<name>A0AAX0YQ56_9GAMM</name>
<keyword evidence="8" id="KW-0282">Flagellum</keyword>
<evidence type="ECO:0000256" key="1">
    <source>
        <dbReference type="ARBA" id="ARBA00004651"/>
    </source>
</evidence>
<reference evidence="8 9" key="1">
    <citation type="submission" date="2018-01" db="EMBL/GenBank/DDBJ databases">
        <title>Whole genome sequencing of Histamine producing bacteria.</title>
        <authorList>
            <person name="Butler K."/>
        </authorList>
    </citation>
    <scope>NUCLEOTIDE SEQUENCE [LARGE SCALE GENOMIC DNA]</scope>
    <source>
        <strain evidence="8 9">A1-4</strain>
    </source>
</reference>
<protein>
    <submittedName>
        <fullName evidence="8">Flagellar biosynthetic protein FliQ</fullName>
    </submittedName>
</protein>
<accession>A0AAX0YQ56</accession>
<dbReference type="RefSeq" id="WP_036788587.1">
    <property type="nucleotide sequence ID" value="NZ_JAUZMV010000003.1"/>
</dbReference>
<dbReference type="InterPro" id="IPR002191">
    <property type="entry name" value="Bac_export_3"/>
</dbReference>
<dbReference type="Pfam" id="PF01313">
    <property type="entry name" value="Bac_export_3"/>
    <property type="match status" value="1"/>
</dbReference>
<dbReference type="GO" id="GO:0009306">
    <property type="term" value="P:protein secretion"/>
    <property type="evidence" value="ECO:0007669"/>
    <property type="project" value="InterPro"/>
</dbReference>
<dbReference type="PANTHER" id="PTHR34040:SF8">
    <property type="entry name" value="FLAGELLAR BIOSYNTHETIC PROTEIN FLIQ"/>
    <property type="match status" value="1"/>
</dbReference>
<dbReference type="GO" id="GO:0005886">
    <property type="term" value="C:plasma membrane"/>
    <property type="evidence" value="ECO:0007669"/>
    <property type="project" value="UniProtKB-SubCell"/>
</dbReference>
<evidence type="ECO:0000256" key="4">
    <source>
        <dbReference type="ARBA" id="ARBA00022692"/>
    </source>
</evidence>
<evidence type="ECO:0000256" key="2">
    <source>
        <dbReference type="ARBA" id="ARBA00006156"/>
    </source>
</evidence>
<keyword evidence="4 7" id="KW-0812">Transmembrane</keyword>
<keyword evidence="8" id="KW-0966">Cell projection</keyword>
<keyword evidence="3" id="KW-1003">Cell membrane</keyword>
<gene>
    <name evidence="8" type="ORF">C0W53_22305</name>
</gene>
<comment type="caution">
    <text evidence="8">The sequence shown here is derived from an EMBL/GenBank/DDBJ whole genome shotgun (WGS) entry which is preliminary data.</text>
</comment>
<comment type="subcellular location">
    <subcellularLocation>
        <location evidence="1">Cell membrane</location>
        <topology evidence="1">Multi-pass membrane protein</topology>
    </subcellularLocation>
</comment>
<keyword evidence="9" id="KW-1185">Reference proteome</keyword>
<keyword evidence="6 7" id="KW-0472">Membrane</keyword>
<evidence type="ECO:0000256" key="7">
    <source>
        <dbReference type="SAM" id="Phobius"/>
    </source>
</evidence>
<evidence type="ECO:0000256" key="5">
    <source>
        <dbReference type="ARBA" id="ARBA00022989"/>
    </source>
</evidence>
<feature type="transmembrane region" description="Helical" evidence="7">
    <location>
        <begin position="12"/>
        <end position="39"/>
    </location>
</feature>
<dbReference type="EMBL" id="PYOZ01000030">
    <property type="protein sequence ID" value="PSX38941.1"/>
    <property type="molecule type" value="Genomic_DNA"/>
</dbReference>
<evidence type="ECO:0000256" key="3">
    <source>
        <dbReference type="ARBA" id="ARBA00022475"/>
    </source>
</evidence>
<evidence type="ECO:0000313" key="9">
    <source>
        <dbReference type="Proteomes" id="UP000240728"/>
    </source>
</evidence>
<keyword evidence="8" id="KW-0969">Cilium</keyword>
<sequence length="90" mass="9496">MGPEYVLLLVQNAFMVVAFVAGPIIMVSLILGLVVALFQAVTQVNEASLSFVPKLIGAAIMIIVMGPWMIGKLTDFTIGLYTSIPAVIGS</sequence>
<evidence type="ECO:0000256" key="6">
    <source>
        <dbReference type="ARBA" id="ARBA00023136"/>
    </source>
</evidence>
<dbReference type="GeneID" id="64074127"/>
<comment type="similarity">
    <text evidence="2">Belongs to the FliQ/MopD/SpaQ family.</text>
</comment>
<evidence type="ECO:0000313" key="8">
    <source>
        <dbReference type="EMBL" id="PSX38941.1"/>
    </source>
</evidence>
<keyword evidence="5 7" id="KW-1133">Transmembrane helix</keyword>